<dbReference type="EMBL" id="BONH01000078">
    <property type="protein sequence ID" value="GIG03198.1"/>
    <property type="molecule type" value="Genomic_DNA"/>
</dbReference>
<sequence>MFWIAGGTDFAYTVGLWHTFRRPEAVMFGLDGKGMRHWLNDYVNHGREQGWPEENEPVQGVVEDFPTQLRPVHGSWHDALFGTAYRFYRGPVPFQQLVWPDRNGLWPWEEGATASSRNRQAFSWLPVHEHPKGGWRLVGELEPQFPFPVGPDSWALTTRGIATGASPIAQVVRDGGSYDVLDVRGYHADDLCLTFLGELAQRHPHLAGCADLADGQVAALQADQTWSWSRLSRGNRRDSKRSWKVVQPI</sequence>
<dbReference type="Proteomes" id="UP000659904">
    <property type="component" value="Unassembled WGS sequence"/>
</dbReference>
<proteinExistence type="predicted"/>
<dbReference type="InterPro" id="IPR025358">
    <property type="entry name" value="DUF4262"/>
</dbReference>
<evidence type="ECO:0000313" key="2">
    <source>
        <dbReference type="Proteomes" id="UP000659904"/>
    </source>
</evidence>
<organism evidence="1 2">
    <name type="scientific">Catellatospora citrea</name>
    <dbReference type="NCBI Taxonomy" id="53366"/>
    <lineage>
        <taxon>Bacteria</taxon>
        <taxon>Bacillati</taxon>
        <taxon>Actinomycetota</taxon>
        <taxon>Actinomycetes</taxon>
        <taxon>Micromonosporales</taxon>
        <taxon>Micromonosporaceae</taxon>
        <taxon>Catellatospora</taxon>
    </lineage>
</organism>
<dbReference type="AlphaFoldDB" id="A0A8J3P3U7"/>
<comment type="caution">
    <text evidence="1">The sequence shown here is derived from an EMBL/GenBank/DDBJ whole genome shotgun (WGS) entry which is preliminary data.</text>
</comment>
<dbReference type="Pfam" id="PF14081">
    <property type="entry name" value="DUF4262"/>
    <property type="match status" value="1"/>
</dbReference>
<evidence type="ECO:0000313" key="1">
    <source>
        <dbReference type="EMBL" id="GIG03198.1"/>
    </source>
</evidence>
<gene>
    <name evidence="1" type="ORF">Cci01nite_82910</name>
</gene>
<accession>A0A8J3P3U7</accession>
<protein>
    <recommendedName>
        <fullName evidence="3">DUF4262 domain-containing protein</fullName>
    </recommendedName>
</protein>
<evidence type="ECO:0008006" key="3">
    <source>
        <dbReference type="Google" id="ProtNLM"/>
    </source>
</evidence>
<reference evidence="1 2" key="1">
    <citation type="submission" date="2021-01" db="EMBL/GenBank/DDBJ databases">
        <title>Whole genome shotgun sequence of Catellatospora citrea NBRC 14495.</title>
        <authorList>
            <person name="Komaki H."/>
            <person name="Tamura T."/>
        </authorList>
    </citation>
    <scope>NUCLEOTIDE SEQUENCE [LARGE SCALE GENOMIC DNA]</scope>
    <source>
        <strain evidence="1 2">NBRC 14495</strain>
    </source>
</reference>
<name>A0A8J3P3U7_9ACTN</name>
<keyword evidence="2" id="KW-1185">Reference proteome</keyword>